<dbReference type="eggNOG" id="ENOG502RJ5X">
    <property type="taxonomic scope" value="Eukaryota"/>
</dbReference>
<proteinExistence type="predicted"/>
<dbReference type="RefSeq" id="XP_002582817.1">
    <property type="nucleotide sequence ID" value="XM_002582771.1"/>
</dbReference>
<evidence type="ECO:0000313" key="2">
    <source>
        <dbReference type="EMBL" id="EEP82725.1"/>
    </source>
</evidence>
<dbReference type="VEuPathDB" id="FungiDB:UREG_07590"/>
<dbReference type="KEGG" id="ure:UREG_07590"/>
<dbReference type="HOGENOM" id="CLU_1219604_0_0_1"/>
<protein>
    <submittedName>
        <fullName evidence="2">Uncharacterized protein</fullName>
    </submittedName>
</protein>
<gene>
    <name evidence="2" type="ORF">UREG_07590</name>
</gene>
<dbReference type="EMBL" id="CH476619">
    <property type="protein sequence ID" value="EEP82725.1"/>
    <property type="molecule type" value="Genomic_DNA"/>
</dbReference>
<name>C4JZI9_UNCRE</name>
<feature type="region of interest" description="Disordered" evidence="1">
    <location>
        <begin position="107"/>
        <end position="227"/>
    </location>
</feature>
<sequence>MVKVSSYKPQLGSSEKHPLWHSRISYMPPTRLKQNVVAPKERSNRSHVENDSPEKQARRYSFKRMPPRKRRLSVGVDGDFVIEDISHQDSGYDGDLEVIWPYQYEDAETDATTKQPSDAKRTGPRQPKRDELSRSGLIDWMDSLHCDSDKDTLRPKRCLKRKLRPSLENLHRRSSSLRSIHQGSDLKESGKSSSTPKKPRQDRQESSQGQDDRPAGIGSAPVKGQACSAGLSADLTFESSTATPDSMDLD</sequence>
<feature type="compositionally biased region" description="Basic and acidic residues" evidence="1">
    <location>
        <begin position="39"/>
        <end position="57"/>
    </location>
</feature>
<dbReference type="InParanoid" id="C4JZI9"/>
<accession>C4JZI9</accession>
<dbReference type="OrthoDB" id="4195278at2759"/>
<feature type="compositionally biased region" description="Basic and acidic residues" evidence="1">
    <location>
        <begin position="117"/>
        <end position="133"/>
    </location>
</feature>
<feature type="compositionally biased region" description="Basic residues" evidence="1">
    <location>
        <begin position="58"/>
        <end position="68"/>
    </location>
</feature>
<dbReference type="GeneID" id="8437843"/>
<feature type="region of interest" description="Disordered" evidence="1">
    <location>
        <begin position="1"/>
        <end position="68"/>
    </location>
</feature>
<evidence type="ECO:0000313" key="3">
    <source>
        <dbReference type="Proteomes" id="UP000002058"/>
    </source>
</evidence>
<dbReference type="AlphaFoldDB" id="C4JZI9"/>
<feature type="compositionally biased region" description="Basic and acidic residues" evidence="1">
    <location>
        <begin position="199"/>
        <end position="214"/>
    </location>
</feature>
<dbReference type="Proteomes" id="UP000002058">
    <property type="component" value="Unassembled WGS sequence"/>
</dbReference>
<feature type="compositionally biased region" description="Basic residues" evidence="1">
    <location>
        <begin position="155"/>
        <end position="164"/>
    </location>
</feature>
<reference evidence="3" key="1">
    <citation type="journal article" date="2009" name="Genome Res.">
        <title>Comparative genomic analyses of the human fungal pathogens Coccidioides and their relatives.</title>
        <authorList>
            <person name="Sharpton T.J."/>
            <person name="Stajich J.E."/>
            <person name="Rounsley S.D."/>
            <person name="Gardner M.J."/>
            <person name="Wortman J.R."/>
            <person name="Jordar V.S."/>
            <person name="Maiti R."/>
            <person name="Kodira C.D."/>
            <person name="Neafsey D.E."/>
            <person name="Zeng Q."/>
            <person name="Hung C.-Y."/>
            <person name="McMahan C."/>
            <person name="Muszewska A."/>
            <person name="Grynberg M."/>
            <person name="Mandel M.A."/>
            <person name="Kellner E.M."/>
            <person name="Barker B.M."/>
            <person name="Galgiani J.N."/>
            <person name="Orbach M.J."/>
            <person name="Kirkland T.N."/>
            <person name="Cole G.T."/>
            <person name="Henn M.R."/>
            <person name="Birren B.W."/>
            <person name="Taylor J.W."/>
        </authorList>
    </citation>
    <scope>NUCLEOTIDE SEQUENCE [LARGE SCALE GENOMIC DNA]</scope>
    <source>
        <strain evidence="3">UAMH 1704</strain>
    </source>
</reference>
<evidence type="ECO:0000256" key="1">
    <source>
        <dbReference type="SAM" id="MobiDB-lite"/>
    </source>
</evidence>
<keyword evidence="3" id="KW-1185">Reference proteome</keyword>
<feature type="compositionally biased region" description="Basic and acidic residues" evidence="1">
    <location>
        <begin position="142"/>
        <end position="154"/>
    </location>
</feature>
<organism evidence="2 3">
    <name type="scientific">Uncinocarpus reesii (strain UAMH 1704)</name>
    <dbReference type="NCBI Taxonomy" id="336963"/>
    <lineage>
        <taxon>Eukaryota</taxon>
        <taxon>Fungi</taxon>
        <taxon>Dikarya</taxon>
        <taxon>Ascomycota</taxon>
        <taxon>Pezizomycotina</taxon>
        <taxon>Eurotiomycetes</taxon>
        <taxon>Eurotiomycetidae</taxon>
        <taxon>Onygenales</taxon>
        <taxon>Onygenaceae</taxon>
        <taxon>Uncinocarpus</taxon>
    </lineage>
</organism>